<gene>
    <name evidence="2" type="ORF">SHERM_05976</name>
</gene>
<feature type="compositionally biased region" description="Basic and acidic residues" evidence="1">
    <location>
        <begin position="106"/>
        <end position="119"/>
    </location>
</feature>
<feature type="region of interest" description="Disordered" evidence="1">
    <location>
        <begin position="89"/>
        <end position="125"/>
    </location>
</feature>
<keyword evidence="3" id="KW-1185">Reference proteome</keyword>
<dbReference type="EMBL" id="CACSLK010031421">
    <property type="protein sequence ID" value="CAA0839408.1"/>
    <property type="molecule type" value="Genomic_DNA"/>
</dbReference>
<comment type="caution">
    <text evidence="2">The sequence shown here is derived from an EMBL/GenBank/DDBJ whole genome shotgun (WGS) entry which is preliminary data.</text>
</comment>
<dbReference type="PANTHER" id="PTHR33052">
    <property type="entry name" value="DUF4228 DOMAIN PROTEIN-RELATED"/>
    <property type="match status" value="1"/>
</dbReference>
<name>A0A9N7NNM6_STRHE</name>
<proteinExistence type="predicted"/>
<evidence type="ECO:0000313" key="2">
    <source>
        <dbReference type="EMBL" id="CAA0839408.1"/>
    </source>
</evidence>
<dbReference type="OrthoDB" id="1856818at2759"/>
<evidence type="ECO:0000256" key="1">
    <source>
        <dbReference type="SAM" id="MobiDB-lite"/>
    </source>
</evidence>
<protein>
    <submittedName>
        <fullName evidence="2">Uncharacterized protein</fullName>
    </submittedName>
</protein>
<sequence length="173" mass="19176">MKNAIRCCLSCILPCGALDVIRIVHANGRVEEISGTVKAAEIMKLHPKHVLKKPFYPSAASEEGGHMRPKIAVVPPDADLKRGKIYFLMPLPPPTPEKSRPRPAAKRKDKESPGGERKGGAARNRRNNVVSNLVISDCYLSEILSERVSTRRRGRVGFWRPHLESISEIPVEA</sequence>
<dbReference type="AlphaFoldDB" id="A0A9N7NNM6"/>
<dbReference type="Proteomes" id="UP001153555">
    <property type="component" value="Unassembled WGS sequence"/>
</dbReference>
<organism evidence="2 3">
    <name type="scientific">Striga hermonthica</name>
    <name type="common">Purple witchweed</name>
    <name type="synonym">Buchnera hermonthica</name>
    <dbReference type="NCBI Taxonomy" id="68872"/>
    <lineage>
        <taxon>Eukaryota</taxon>
        <taxon>Viridiplantae</taxon>
        <taxon>Streptophyta</taxon>
        <taxon>Embryophyta</taxon>
        <taxon>Tracheophyta</taxon>
        <taxon>Spermatophyta</taxon>
        <taxon>Magnoliopsida</taxon>
        <taxon>eudicotyledons</taxon>
        <taxon>Gunneridae</taxon>
        <taxon>Pentapetalae</taxon>
        <taxon>asterids</taxon>
        <taxon>lamiids</taxon>
        <taxon>Lamiales</taxon>
        <taxon>Orobanchaceae</taxon>
        <taxon>Buchnereae</taxon>
        <taxon>Striga</taxon>
    </lineage>
</organism>
<reference evidence="2" key="1">
    <citation type="submission" date="2019-12" db="EMBL/GenBank/DDBJ databases">
        <authorList>
            <person name="Scholes J."/>
        </authorList>
    </citation>
    <scope>NUCLEOTIDE SEQUENCE</scope>
</reference>
<dbReference type="Pfam" id="PF14009">
    <property type="entry name" value="PADRE"/>
    <property type="match status" value="1"/>
</dbReference>
<evidence type="ECO:0000313" key="3">
    <source>
        <dbReference type="Proteomes" id="UP001153555"/>
    </source>
</evidence>
<dbReference type="InterPro" id="IPR025322">
    <property type="entry name" value="PADRE_dom"/>
</dbReference>
<accession>A0A9N7NNM6</accession>